<evidence type="ECO:0000313" key="7">
    <source>
        <dbReference type="Proteomes" id="UP001596233"/>
    </source>
</evidence>
<keyword evidence="3" id="KW-0547">Nucleotide-binding</keyword>
<dbReference type="InterPro" id="IPR003593">
    <property type="entry name" value="AAA+_ATPase"/>
</dbReference>
<sequence length="325" mass="36991">MIEVKHLSKTYSIYERGHTLREVIKTLVHRPMKEITAVDDLSFTIEQGEMVAFLGPNGAGKSTTLKMLTGVLHPSAGEVSSLGYTPWKQRREYVRKIGAVFGQKSQLIWDIPPSDAFYMNKAIYDIPDKEYNETLDELVDLLKVGDVMRKPTRQLSLGERMKCEFIMAMLHRPELVFLDEPTIGLDMIAKENIRHFIRSMNQRKVTFILTTHDLEDVEMLAERVMVINHGQIVVDDSLSGLRNRLGSKKKVRMTTEQAVPAMLPNGLRLLERIGPLELELEIDTDVLALKPFISNFNETYGIIDMSIEALPIEAVMKQLYVESSV</sequence>
<evidence type="ECO:0000259" key="5">
    <source>
        <dbReference type="PROSITE" id="PS50893"/>
    </source>
</evidence>
<protein>
    <submittedName>
        <fullName evidence="6">ATP-binding cassette domain-containing protein</fullName>
    </submittedName>
</protein>
<dbReference type="Proteomes" id="UP001596233">
    <property type="component" value="Unassembled WGS sequence"/>
</dbReference>
<keyword evidence="2" id="KW-0813">Transport</keyword>
<dbReference type="PROSITE" id="PS50893">
    <property type="entry name" value="ABC_TRANSPORTER_2"/>
    <property type="match status" value="1"/>
</dbReference>
<keyword evidence="4 6" id="KW-0067">ATP-binding</keyword>
<dbReference type="GO" id="GO:0005524">
    <property type="term" value="F:ATP binding"/>
    <property type="evidence" value="ECO:0007669"/>
    <property type="project" value="UniProtKB-KW"/>
</dbReference>
<gene>
    <name evidence="6" type="ORF">ACFP56_18700</name>
</gene>
<dbReference type="Pfam" id="PF00005">
    <property type="entry name" value="ABC_tran"/>
    <property type="match status" value="1"/>
</dbReference>
<name>A0ABW1V7P1_9BACL</name>
<dbReference type="InterPro" id="IPR003439">
    <property type="entry name" value="ABC_transporter-like_ATP-bd"/>
</dbReference>
<comment type="similarity">
    <text evidence="1">Belongs to the ABC transporter superfamily.</text>
</comment>
<dbReference type="PANTHER" id="PTHR42711">
    <property type="entry name" value="ABC TRANSPORTER ATP-BINDING PROTEIN"/>
    <property type="match status" value="1"/>
</dbReference>
<evidence type="ECO:0000256" key="2">
    <source>
        <dbReference type="ARBA" id="ARBA00022448"/>
    </source>
</evidence>
<evidence type="ECO:0000256" key="1">
    <source>
        <dbReference type="ARBA" id="ARBA00005417"/>
    </source>
</evidence>
<feature type="domain" description="ABC transporter" evidence="5">
    <location>
        <begin position="18"/>
        <end position="254"/>
    </location>
</feature>
<dbReference type="InterPro" id="IPR027417">
    <property type="entry name" value="P-loop_NTPase"/>
</dbReference>
<comment type="caution">
    <text evidence="6">The sequence shown here is derived from an EMBL/GenBank/DDBJ whole genome shotgun (WGS) entry which is preliminary data.</text>
</comment>
<dbReference type="RefSeq" id="WP_379237423.1">
    <property type="nucleotide sequence ID" value="NZ_JBHSTE010000007.1"/>
</dbReference>
<evidence type="ECO:0000256" key="3">
    <source>
        <dbReference type="ARBA" id="ARBA00022741"/>
    </source>
</evidence>
<evidence type="ECO:0000313" key="6">
    <source>
        <dbReference type="EMBL" id="MFC6334665.1"/>
    </source>
</evidence>
<dbReference type="SUPFAM" id="SSF52540">
    <property type="entry name" value="P-loop containing nucleoside triphosphate hydrolases"/>
    <property type="match status" value="1"/>
</dbReference>
<dbReference type="SMART" id="SM00382">
    <property type="entry name" value="AAA"/>
    <property type="match status" value="1"/>
</dbReference>
<organism evidence="6 7">
    <name type="scientific">Paenibacillus septentrionalis</name>
    <dbReference type="NCBI Taxonomy" id="429342"/>
    <lineage>
        <taxon>Bacteria</taxon>
        <taxon>Bacillati</taxon>
        <taxon>Bacillota</taxon>
        <taxon>Bacilli</taxon>
        <taxon>Bacillales</taxon>
        <taxon>Paenibacillaceae</taxon>
        <taxon>Paenibacillus</taxon>
    </lineage>
</organism>
<dbReference type="EMBL" id="JBHSTE010000007">
    <property type="protein sequence ID" value="MFC6334665.1"/>
    <property type="molecule type" value="Genomic_DNA"/>
</dbReference>
<accession>A0ABW1V7P1</accession>
<dbReference type="InterPro" id="IPR050763">
    <property type="entry name" value="ABC_transporter_ATP-binding"/>
</dbReference>
<proteinExistence type="inferred from homology"/>
<dbReference type="Gene3D" id="3.40.50.300">
    <property type="entry name" value="P-loop containing nucleotide triphosphate hydrolases"/>
    <property type="match status" value="1"/>
</dbReference>
<dbReference type="PANTHER" id="PTHR42711:SF5">
    <property type="entry name" value="ABC TRANSPORTER ATP-BINDING PROTEIN NATA"/>
    <property type="match status" value="1"/>
</dbReference>
<keyword evidence="7" id="KW-1185">Reference proteome</keyword>
<evidence type="ECO:0000256" key="4">
    <source>
        <dbReference type="ARBA" id="ARBA00022840"/>
    </source>
</evidence>
<reference evidence="7" key="1">
    <citation type="journal article" date="2019" name="Int. J. Syst. Evol. Microbiol.">
        <title>The Global Catalogue of Microorganisms (GCM) 10K type strain sequencing project: providing services to taxonomists for standard genome sequencing and annotation.</title>
        <authorList>
            <consortium name="The Broad Institute Genomics Platform"/>
            <consortium name="The Broad Institute Genome Sequencing Center for Infectious Disease"/>
            <person name="Wu L."/>
            <person name="Ma J."/>
        </authorList>
    </citation>
    <scope>NUCLEOTIDE SEQUENCE [LARGE SCALE GENOMIC DNA]</scope>
    <source>
        <strain evidence="7">PCU 280</strain>
    </source>
</reference>